<protein>
    <submittedName>
        <fullName evidence="1">Uncharacterized protein</fullName>
    </submittedName>
</protein>
<gene>
    <name evidence="1" type="ORF">Vadar_007333</name>
</gene>
<dbReference type="EMBL" id="CM037162">
    <property type="protein sequence ID" value="KAH7862622.1"/>
    <property type="molecule type" value="Genomic_DNA"/>
</dbReference>
<evidence type="ECO:0000313" key="2">
    <source>
        <dbReference type="Proteomes" id="UP000828048"/>
    </source>
</evidence>
<sequence>MTRRAYFMNFVDRVLLHLDNSKIHSFYLSCDNYADASRVSTWISAVMKRQVQKLDIKYRKQDFVVPRCVFGSNSLRELNLAAKCIIKVSASCFSRLEILNISGVTFMNQCFPNTQEITMTFPVLKVLTLCSTKLLNVKVVNLNVPALHSFQLSTYEDGWVPDDSHGLLIKICGQNLKQFNYFTDCPENYVLDCASSVTEANISIYIGCRKYNSQHMTTVGLRACNILKMFLGVVNLTISSQTIEVLHPLENLQALLPSYNNLVQLKVSSGKVIDGTIMALLHNSPVLETLILDKSYDLQFDKDAVQERVPQCFMSHLKVVELRQFNGNKHELDLAEFLLINAMVLEVMIITACQIPKWQAKTLLSTFPKGSSHAKILFS</sequence>
<accession>A0ACB7ZB03</accession>
<proteinExistence type="predicted"/>
<reference evidence="1 2" key="1">
    <citation type="journal article" date="2021" name="Hortic Res">
        <title>High-quality reference genome and annotation aids understanding of berry development for evergreen blueberry (Vaccinium darrowii).</title>
        <authorList>
            <person name="Yu J."/>
            <person name="Hulse-Kemp A.M."/>
            <person name="Babiker E."/>
            <person name="Staton M."/>
        </authorList>
    </citation>
    <scope>NUCLEOTIDE SEQUENCE [LARGE SCALE GENOMIC DNA]</scope>
    <source>
        <strain evidence="2">cv. NJ 8807/NJ 8810</strain>
        <tissue evidence="1">Young leaf</tissue>
    </source>
</reference>
<evidence type="ECO:0000313" key="1">
    <source>
        <dbReference type="EMBL" id="KAH7862622.1"/>
    </source>
</evidence>
<organism evidence="1 2">
    <name type="scientific">Vaccinium darrowii</name>
    <dbReference type="NCBI Taxonomy" id="229202"/>
    <lineage>
        <taxon>Eukaryota</taxon>
        <taxon>Viridiplantae</taxon>
        <taxon>Streptophyta</taxon>
        <taxon>Embryophyta</taxon>
        <taxon>Tracheophyta</taxon>
        <taxon>Spermatophyta</taxon>
        <taxon>Magnoliopsida</taxon>
        <taxon>eudicotyledons</taxon>
        <taxon>Gunneridae</taxon>
        <taxon>Pentapetalae</taxon>
        <taxon>asterids</taxon>
        <taxon>Ericales</taxon>
        <taxon>Ericaceae</taxon>
        <taxon>Vaccinioideae</taxon>
        <taxon>Vaccinieae</taxon>
        <taxon>Vaccinium</taxon>
    </lineage>
</organism>
<keyword evidence="2" id="KW-1185">Reference proteome</keyword>
<dbReference type="Proteomes" id="UP000828048">
    <property type="component" value="Chromosome 12"/>
</dbReference>
<name>A0ACB7ZB03_9ERIC</name>
<comment type="caution">
    <text evidence="1">The sequence shown here is derived from an EMBL/GenBank/DDBJ whole genome shotgun (WGS) entry which is preliminary data.</text>
</comment>